<feature type="transmembrane region" description="Helical" evidence="1">
    <location>
        <begin position="81"/>
        <end position="98"/>
    </location>
</feature>
<protein>
    <submittedName>
        <fullName evidence="2">Uncharacterized protein</fullName>
    </submittedName>
</protein>
<keyword evidence="1" id="KW-0472">Membrane</keyword>
<dbReference type="RefSeq" id="WP_067017545.1">
    <property type="nucleotide sequence ID" value="NZ_KQ949077.1"/>
</dbReference>
<keyword evidence="1" id="KW-0812">Transmembrane</keyword>
<dbReference type="EMBL" id="LMXB01000021">
    <property type="protein sequence ID" value="KUO21893.1"/>
    <property type="molecule type" value="Genomic_DNA"/>
</dbReference>
<dbReference type="OrthoDB" id="4221640at2"/>
<accession>A0A101V3R0</accession>
<reference evidence="2 3" key="1">
    <citation type="submission" date="2015-10" db="EMBL/GenBank/DDBJ databases">
        <title>Draft genome sequence of Streptomyces sp. RV15, isolated from a marine sponge.</title>
        <authorList>
            <person name="Ruckert C."/>
            <person name="Abdelmohsen U.R."/>
            <person name="Winkler A."/>
            <person name="Hentschel U."/>
            <person name="Kalinowski J."/>
            <person name="Kampfer P."/>
            <person name="Glaeser S."/>
        </authorList>
    </citation>
    <scope>NUCLEOTIDE SEQUENCE [LARGE SCALE GENOMIC DNA]</scope>
    <source>
        <strain evidence="2 3">RV15</strain>
    </source>
</reference>
<feature type="transmembrane region" description="Helical" evidence="1">
    <location>
        <begin position="110"/>
        <end position="129"/>
    </location>
</feature>
<proteinExistence type="predicted"/>
<gene>
    <name evidence="2" type="ORF">AQJ91_07110</name>
</gene>
<keyword evidence="1" id="KW-1133">Transmembrane helix</keyword>
<name>A0A101V3R0_9ACTN</name>
<dbReference type="STRING" id="909626.AQJ91_07110"/>
<dbReference type="AlphaFoldDB" id="A0A101V3R0"/>
<organism evidence="2 3">
    <name type="scientific">Streptomyces dysideae</name>
    <dbReference type="NCBI Taxonomy" id="909626"/>
    <lineage>
        <taxon>Bacteria</taxon>
        <taxon>Bacillati</taxon>
        <taxon>Actinomycetota</taxon>
        <taxon>Actinomycetes</taxon>
        <taxon>Kitasatosporales</taxon>
        <taxon>Streptomycetaceae</taxon>
        <taxon>Streptomyces</taxon>
    </lineage>
</organism>
<dbReference type="Proteomes" id="UP000053260">
    <property type="component" value="Unassembled WGS sequence"/>
</dbReference>
<evidence type="ECO:0000313" key="3">
    <source>
        <dbReference type="Proteomes" id="UP000053260"/>
    </source>
</evidence>
<evidence type="ECO:0000313" key="2">
    <source>
        <dbReference type="EMBL" id="KUO21893.1"/>
    </source>
</evidence>
<comment type="caution">
    <text evidence="2">The sequence shown here is derived from an EMBL/GenBank/DDBJ whole genome shotgun (WGS) entry which is preliminary data.</text>
</comment>
<keyword evidence="3" id="KW-1185">Reference proteome</keyword>
<sequence>MTGSRTTRWAKGTLVSAVAAVVCHAGWERLREWAGDVAAADPGAVGAGWPEGMPASATGLVAMPVLLWAGMRLLGERGNHLLVPAGVTAWWFIGGHAVEDVAVGVTCTTLLLTLFALLGGALSMAELTVT</sequence>
<evidence type="ECO:0000256" key="1">
    <source>
        <dbReference type="SAM" id="Phobius"/>
    </source>
</evidence>